<dbReference type="OrthoDB" id="9134792at2"/>
<dbReference type="Gene3D" id="3.30.70.640">
    <property type="entry name" value="Molybdopterin cofactor biosynthesis C (MoaC) domain"/>
    <property type="match status" value="1"/>
</dbReference>
<dbReference type="Proteomes" id="UP000305539">
    <property type="component" value="Unassembled WGS sequence"/>
</dbReference>
<dbReference type="AlphaFoldDB" id="A0A4U1I957"/>
<dbReference type="SUPFAM" id="SSF55040">
    <property type="entry name" value="Molybdenum cofactor biosynthesis protein C, MoaC"/>
    <property type="match status" value="1"/>
</dbReference>
<gene>
    <name evidence="1" type="ORF">FAZ69_12585</name>
</gene>
<name>A0A4U1I957_9BURK</name>
<evidence type="ECO:0000313" key="1">
    <source>
        <dbReference type="EMBL" id="TKC89835.1"/>
    </source>
</evidence>
<comment type="caution">
    <text evidence="1">The sequence shown here is derived from an EMBL/GenBank/DDBJ whole genome shotgun (WGS) entry which is preliminary data.</text>
</comment>
<organism evidence="1 2">
    <name type="scientific">Trinickia terrae</name>
    <dbReference type="NCBI Taxonomy" id="2571161"/>
    <lineage>
        <taxon>Bacteria</taxon>
        <taxon>Pseudomonadati</taxon>
        <taxon>Pseudomonadota</taxon>
        <taxon>Betaproteobacteria</taxon>
        <taxon>Burkholderiales</taxon>
        <taxon>Burkholderiaceae</taxon>
        <taxon>Trinickia</taxon>
    </lineage>
</organism>
<dbReference type="InterPro" id="IPR036522">
    <property type="entry name" value="MoaC_sf"/>
</dbReference>
<proteinExistence type="predicted"/>
<dbReference type="GO" id="GO:0006777">
    <property type="term" value="P:Mo-molybdopterin cofactor biosynthetic process"/>
    <property type="evidence" value="ECO:0007669"/>
    <property type="project" value="InterPro"/>
</dbReference>
<reference evidence="1 2" key="1">
    <citation type="submission" date="2019-04" db="EMBL/GenBank/DDBJ databases">
        <title>Trinickia sp. 7GSK02, isolated from subtropical forest soil.</title>
        <authorList>
            <person name="Gao Z.-H."/>
            <person name="Qiu L.-H."/>
        </authorList>
    </citation>
    <scope>NUCLEOTIDE SEQUENCE [LARGE SCALE GENOMIC DNA]</scope>
    <source>
        <strain evidence="1 2">7GSK02</strain>
    </source>
</reference>
<evidence type="ECO:0000313" key="2">
    <source>
        <dbReference type="Proteomes" id="UP000305539"/>
    </source>
</evidence>
<dbReference type="EMBL" id="SWJE01000005">
    <property type="protein sequence ID" value="TKC89835.1"/>
    <property type="molecule type" value="Genomic_DNA"/>
</dbReference>
<sequence>MICMTASTRLRTETRMCKAVDRGMTITEVKVLEKHGGKSGDWVAP</sequence>
<protein>
    <submittedName>
        <fullName evidence="1">Molybdenum cofactor biosynthesis protein</fullName>
    </submittedName>
</protein>
<dbReference type="UniPathway" id="UPA00344"/>
<keyword evidence="2" id="KW-1185">Reference proteome</keyword>
<accession>A0A4U1I957</accession>